<proteinExistence type="predicted"/>
<dbReference type="EMBL" id="JABEXW010001219">
    <property type="protein sequence ID" value="KAF4945703.1"/>
    <property type="molecule type" value="Genomic_DNA"/>
</dbReference>
<feature type="domain" description="Zn(2)-C6 fungal-type" evidence="2">
    <location>
        <begin position="8"/>
        <end position="38"/>
    </location>
</feature>
<dbReference type="Proteomes" id="UP000622797">
    <property type="component" value="Unassembled WGS sequence"/>
</dbReference>
<dbReference type="GO" id="GO:0000981">
    <property type="term" value="F:DNA-binding transcription factor activity, RNA polymerase II-specific"/>
    <property type="evidence" value="ECO:0007669"/>
    <property type="project" value="InterPro"/>
</dbReference>
<keyword evidence="4" id="KW-1185">Reference proteome</keyword>
<evidence type="ECO:0000259" key="2">
    <source>
        <dbReference type="PROSITE" id="PS50048"/>
    </source>
</evidence>
<evidence type="ECO:0000313" key="4">
    <source>
        <dbReference type="Proteomes" id="UP000622797"/>
    </source>
</evidence>
<name>A0A8H4STY8_9HYPO</name>
<dbReference type="GO" id="GO:0008270">
    <property type="term" value="F:zinc ion binding"/>
    <property type="evidence" value="ECO:0007669"/>
    <property type="project" value="InterPro"/>
</dbReference>
<dbReference type="OrthoDB" id="4216928at2759"/>
<dbReference type="Gene3D" id="4.10.240.10">
    <property type="entry name" value="Zn(2)-C6 fungal-type DNA-binding domain"/>
    <property type="match status" value="1"/>
</dbReference>
<reference evidence="3" key="2">
    <citation type="submission" date="2020-05" db="EMBL/GenBank/DDBJ databases">
        <authorList>
            <person name="Kim H.-S."/>
            <person name="Proctor R.H."/>
            <person name="Brown D.W."/>
        </authorList>
    </citation>
    <scope>NUCLEOTIDE SEQUENCE</scope>
    <source>
        <strain evidence="3">NRRL 20472</strain>
    </source>
</reference>
<gene>
    <name evidence="3" type="ORF">FSARC_14384</name>
</gene>
<dbReference type="PROSITE" id="PS50048">
    <property type="entry name" value="ZN2_CY6_FUNGAL_2"/>
    <property type="match status" value="1"/>
</dbReference>
<evidence type="ECO:0000313" key="3">
    <source>
        <dbReference type="EMBL" id="KAF4945703.1"/>
    </source>
</evidence>
<sequence length="381" mass="42942">MGLPRRRSCTACVSAKRRCSLDLPSCERCVDRAVGCVYPWMAVLGDRELLQQDNYSIPQSTALDLHHATPTASSTPIAAPRNIVSWPLVPGMLSQISDLASQNSYVHLIDVEVIPAAQLPIRPDLPVSAPDMRVYLNRDWASEGPISQGSVLQPRAEYATRRFANQSLAFAQFGQTPSIHHTQIEASELFQDTLAASALNTMRNVHNAAVIRREINRRVSRLYDSLRVKLNAISANASGDGADLLPAPQSMMIYQCIRLFSDNEPNQRARAEHDLQLIRILISHLISSVKPVSEDEQCFLWIEEESLRRTILVAELLIGVHSFLRYRTHILSWEIDIHKPRPEDLEELGMLIRGTYLGLENLEEWLGWKHHALFHWGLRGA</sequence>
<organism evidence="3 4">
    <name type="scientific">Fusarium sarcochroum</name>
    <dbReference type="NCBI Taxonomy" id="1208366"/>
    <lineage>
        <taxon>Eukaryota</taxon>
        <taxon>Fungi</taxon>
        <taxon>Dikarya</taxon>
        <taxon>Ascomycota</taxon>
        <taxon>Pezizomycotina</taxon>
        <taxon>Sordariomycetes</taxon>
        <taxon>Hypocreomycetidae</taxon>
        <taxon>Hypocreales</taxon>
        <taxon>Nectriaceae</taxon>
        <taxon>Fusarium</taxon>
        <taxon>Fusarium lateritium species complex</taxon>
    </lineage>
</organism>
<keyword evidence="1" id="KW-0539">Nucleus</keyword>
<accession>A0A8H4STY8</accession>
<reference evidence="3" key="1">
    <citation type="journal article" date="2020" name="BMC Genomics">
        <title>Correction to: Identification and distribution of gene clusters required for synthesis of sphingolipid metabolism inhibitors in diverse species of the filamentous fungus Fusarium.</title>
        <authorList>
            <person name="Kim H.S."/>
            <person name="Lohmar J.M."/>
            <person name="Busman M."/>
            <person name="Brown D.W."/>
            <person name="Naumann T.A."/>
            <person name="Divon H.H."/>
            <person name="Lysoe E."/>
            <person name="Uhlig S."/>
            <person name="Proctor R.H."/>
        </authorList>
    </citation>
    <scope>NUCLEOTIDE SEQUENCE</scope>
    <source>
        <strain evidence="3">NRRL 20472</strain>
    </source>
</reference>
<dbReference type="Pfam" id="PF00172">
    <property type="entry name" value="Zn_clus"/>
    <property type="match status" value="1"/>
</dbReference>
<dbReference type="InterPro" id="IPR001138">
    <property type="entry name" value="Zn2Cys6_DnaBD"/>
</dbReference>
<protein>
    <recommendedName>
        <fullName evidence="2">Zn(2)-C6 fungal-type domain-containing protein</fullName>
    </recommendedName>
</protein>
<dbReference type="InterPro" id="IPR036864">
    <property type="entry name" value="Zn2-C6_fun-type_DNA-bd_sf"/>
</dbReference>
<evidence type="ECO:0000256" key="1">
    <source>
        <dbReference type="ARBA" id="ARBA00023242"/>
    </source>
</evidence>
<dbReference type="SUPFAM" id="SSF57701">
    <property type="entry name" value="Zn2/Cys6 DNA-binding domain"/>
    <property type="match status" value="1"/>
</dbReference>
<dbReference type="AlphaFoldDB" id="A0A8H4STY8"/>
<comment type="caution">
    <text evidence="3">The sequence shown here is derived from an EMBL/GenBank/DDBJ whole genome shotgun (WGS) entry which is preliminary data.</text>
</comment>
<dbReference type="CDD" id="cd00067">
    <property type="entry name" value="GAL4"/>
    <property type="match status" value="1"/>
</dbReference>